<dbReference type="GO" id="GO:0006729">
    <property type="term" value="P:tetrahydrobiopterin biosynthetic process"/>
    <property type="evidence" value="ECO:0007669"/>
    <property type="project" value="InterPro"/>
</dbReference>
<dbReference type="HAMAP" id="MF_00434">
    <property type="entry name" value="Pterin_4_alpha"/>
    <property type="match status" value="1"/>
</dbReference>
<comment type="similarity">
    <text evidence="2 4">Belongs to the pterin-4-alpha-carbinolamine dehydratase family.</text>
</comment>
<dbReference type="Pfam" id="PF01329">
    <property type="entry name" value="Pterin_4a"/>
    <property type="match status" value="1"/>
</dbReference>
<dbReference type="STRING" id="1797692.A3I33_00950"/>
<sequence length="108" mass="12043">MDLSQKKCVPCEGGEIPLDEESAKELKKLIDPNWELEAKKINREFVFKNFAEAVGFINKVAEIAESEGHHPDINLYSYKKVKIDLSTHAIGGLSGNDFILAAKIDKLV</sequence>
<comment type="catalytic activity">
    <reaction evidence="1 4">
        <text>(4aS,6R)-4a-hydroxy-L-erythro-5,6,7,8-tetrahydrobiopterin = (6R)-L-erythro-6,7-dihydrobiopterin + H2O</text>
        <dbReference type="Rhea" id="RHEA:11920"/>
        <dbReference type="ChEBI" id="CHEBI:15377"/>
        <dbReference type="ChEBI" id="CHEBI:15642"/>
        <dbReference type="ChEBI" id="CHEBI:43120"/>
        <dbReference type="EC" id="4.2.1.96"/>
    </reaction>
</comment>
<gene>
    <name evidence="5" type="ORF">A3I33_00950</name>
</gene>
<reference evidence="5 6" key="1">
    <citation type="journal article" date="2016" name="Nat. Commun.">
        <title>Thousands of microbial genomes shed light on interconnected biogeochemical processes in an aquifer system.</title>
        <authorList>
            <person name="Anantharaman K."/>
            <person name="Brown C.T."/>
            <person name="Hug L.A."/>
            <person name="Sharon I."/>
            <person name="Castelle C.J."/>
            <person name="Probst A.J."/>
            <person name="Thomas B.C."/>
            <person name="Singh A."/>
            <person name="Wilkins M.J."/>
            <person name="Karaoz U."/>
            <person name="Brodie E.L."/>
            <person name="Williams K.H."/>
            <person name="Hubbard S.S."/>
            <person name="Banfield J.F."/>
        </authorList>
    </citation>
    <scope>NUCLEOTIDE SEQUENCE [LARGE SCALE GENOMIC DNA]</scope>
</reference>
<evidence type="ECO:0000256" key="4">
    <source>
        <dbReference type="HAMAP-Rule" id="MF_00434"/>
    </source>
</evidence>
<dbReference type="PANTHER" id="PTHR12599">
    <property type="entry name" value="PTERIN-4-ALPHA-CARBINOLAMINE DEHYDRATASE"/>
    <property type="match status" value="1"/>
</dbReference>
<organism evidence="5 6">
    <name type="scientific">Candidatus Colwellbacteria bacterium RIFCSPLOWO2_02_FULL_45_11</name>
    <dbReference type="NCBI Taxonomy" id="1797692"/>
    <lineage>
        <taxon>Bacteria</taxon>
        <taxon>Candidatus Colwelliibacteriota</taxon>
    </lineage>
</organism>
<dbReference type="GO" id="GO:0008124">
    <property type="term" value="F:4-alpha-hydroxytetrahydrobiopterin dehydratase activity"/>
    <property type="evidence" value="ECO:0007669"/>
    <property type="project" value="UniProtKB-UniRule"/>
</dbReference>
<comment type="caution">
    <text evidence="5">The sequence shown here is derived from an EMBL/GenBank/DDBJ whole genome shotgun (WGS) entry which is preliminary data.</text>
</comment>
<dbReference type="PANTHER" id="PTHR12599:SF0">
    <property type="entry name" value="PTERIN-4-ALPHA-CARBINOLAMINE DEHYDRATASE"/>
    <property type="match status" value="1"/>
</dbReference>
<dbReference type="Proteomes" id="UP000176544">
    <property type="component" value="Unassembled WGS sequence"/>
</dbReference>
<accession>A0A1G1ZAG9</accession>
<dbReference type="NCBIfam" id="NF002017">
    <property type="entry name" value="PRK00823.1-2"/>
    <property type="match status" value="1"/>
</dbReference>
<dbReference type="EMBL" id="MHJA01000003">
    <property type="protein sequence ID" value="OGY61642.1"/>
    <property type="molecule type" value="Genomic_DNA"/>
</dbReference>
<dbReference type="InterPro" id="IPR001533">
    <property type="entry name" value="Pterin_deHydtase"/>
</dbReference>
<dbReference type="Gene3D" id="3.30.1360.20">
    <property type="entry name" value="Transcriptional coactivator/pterin dehydratase"/>
    <property type="match status" value="1"/>
</dbReference>
<dbReference type="SUPFAM" id="SSF55248">
    <property type="entry name" value="PCD-like"/>
    <property type="match status" value="1"/>
</dbReference>
<evidence type="ECO:0000256" key="1">
    <source>
        <dbReference type="ARBA" id="ARBA00001554"/>
    </source>
</evidence>
<proteinExistence type="inferred from homology"/>
<protein>
    <recommendedName>
        <fullName evidence="4">Putative pterin-4-alpha-carbinolamine dehydratase</fullName>
        <shortName evidence="4">PHS</shortName>
        <ecNumber evidence="4">4.2.1.96</ecNumber>
    </recommendedName>
    <alternativeName>
        <fullName evidence="4">4-alpha-hydroxy-tetrahydropterin dehydratase</fullName>
    </alternativeName>
    <alternativeName>
        <fullName evidence="4">Pterin carbinolamine dehydratase</fullName>
        <shortName evidence="4">PCD</shortName>
    </alternativeName>
</protein>
<keyword evidence="3 4" id="KW-0456">Lyase</keyword>
<evidence type="ECO:0000256" key="2">
    <source>
        <dbReference type="ARBA" id="ARBA00006472"/>
    </source>
</evidence>
<dbReference type="CDD" id="cd00913">
    <property type="entry name" value="PCD_DCoH_subfamily_a"/>
    <property type="match status" value="1"/>
</dbReference>
<evidence type="ECO:0000313" key="6">
    <source>
        <dbReference type="Proteomes" id="UP000176544"/>
    </source>
</evidence>
<evidence type="ECO:0000256" key="3">
    <source>
        <dbReference type="ARBA" id="ARBA00023239"/>
    </source>
</evidence>
<dbReference type="AlphaFoldDB" id="A0A1G1ZAG9"/>
<name>A0A1G1ZAG9_9BACT</name>
<dbReference type="InterPro" id="IPR036428">
    <property type="entry name" value="PCD_sf"/>
</dbReference>
<dbReference type="EC" id="4.2.1.96" evidence="4"/>
<evidence type="ECO:0000313" key="5">
    <source>
        <dbReference type="EMBL" id="OGY61642.1"/>
    </source>
</evidence>